<feature type="domain" description="Peptidase S33 tripeptidyl aminopeptidase-like C-terminal" evidence="2">
    <location>
        <begin position="388"/>
        <end position="476"/>
    </location>
</feature>
<reference evidence="3" key="1">
    <citation type="submission" date="2023-03" db="EMBL/GenBank/DDBJ databases">
        <title>Massive genome expansion in bonnet fungi (Mycena s.s.) driven by repeated elements and novel gene families across ecological guilds.</title>
        <authorList>
            <consortium name="Lawrence Berkeley National Laboratory"/>
            <person name="Harder C.B."/>
            <person name="Miyauchi S."/>
            <person name="Viragh M."/>
            <person name="Kuo A."/>
            <person name="Thoen E."/>
            <person name="Andreopoulos B."/>
            <person name="Lu D."/>
            <person name="Skrede I."/>
            <person name="Drula E."/>
            <person name="Henrissat B."/>
            <person name="Morin E."/>
            <person name="Kohler A."/>
            <person name="Barry K."/>
            <person name="LaButti K."/>
            <person name="Morin E."/>
            <person name="Salamov A."/>
            <person name="Lipzen A."/>
            <person name="Mereny Z."/>
            <person name="Hegedus B."/>
            <person name="Baldrian P."/>
            <person name="Stursova M."/>
            <person name="Weitz H."/>
            <person name="Taylor A."/>
            <person name="Grigoriev I.V."/>
            <person name="Nagy L.G."/>
            <person name="Martin F."/>
            <person name="Kauserud H."/>
        </authorList>
    </citation>
    <scope>NUCLEOTIDE SEQUENCE</scope>
    <source>
        <strain evidence="3">9284</strain>
    </source>
</reference>
<dbReference type="SUPFAM" id="SSF53474">
    <property type="entry name" value="alpha/beta-Hydrolases"/>
    <property type="match status" value="1"/>
</dbReference>
<comment type="caution">
    <text evidence="3">The sequence shown here is derived from an EMBL/GenBank/DDBJ whole genome shotgun (WGS) entry which is preliminary data.</text>
</comment>
<protein>
    <recommendedName>
        <fullName evidence="5">AB hydrolase-1 domain-containing protein</fullName>
    </recommendedName>
</protein>
<dbReference type="InterPro" id="IPR000073">
    <property type="entry name" value="AB_hydrolase_1"/>
</dbReference>
<proteinExistence type="predicted"/>
<accession>A0AAD7B7P1</accession>
<dbReference type="Gene3D" id="3.40.50.1820">
    <property type="entry name" value="alpha/beta hydrolase"/>
    <property type="match status" value="1"/>
</dbReference>
<evidence type="ECO:0000259" key="2">
    <source>
        <dbReference type="Pfam" id="PF08386"/>
    </source>
</evidence>
<gene>
    <name evidence="3" type="ORF">FB45DRAFT_1117201</name>
</gene>
<evidence type="ECO:0000259" key="1">
    <source>
        <dbReference type="Pfam" id="PF00561"/>
    </source>
</evidence>
<dbReference type="Proteomes" id="UP001221142">
    <property type="component" value="Unassembled WGS sequence"/>
</dbReference>
<feature type="domain" description="AB hydrolase-1" evidence="1">
    <location>
        <begin position="75"/>
        <end position="263"/>
    </location>
</feature>
<keyword evidence="4" id="KW-1185">Reference proteome</keyword>
<feature type="non-terminal residue" evidence="3">
    <location>
        <position position="511"/>
    </location>
</feature>
<dbReference type="AlphaFoldDB" id="A0AAD7B7P1"/>
<sequence>IRWVDCHSRVPDALTSTFNLTGTEIGELPPTLFCGEMEVPMDYSKPFDAAGNRITVGFAMNRPKKAAGLIAYHAGGPGDDAVSQAWENALNLSSTFVGLEEFDFLALNTRGIQFSNPLNLSTGFFEDVSFPFPTTEAEFTSYQTAMKNFLSAAIKDSTPPGIMKHVGTVEYVQDLDAIRSALGYEKISIAALSYGSFVGLEYAARYPHRVDRMVLDAVFAHGMPFQAMVSSQLAASNRLVHRADAFCQSDPTCPFYGHGNGSVVQAWKTLLSRATQSPLAAPSCGPGTSCKAPVTATDLRQGATLLFIDTPDFPLFNIALNASLHGDASLFAYRPDIDIRETVGTPLLCNDMKVDENLKTFAGFHNLTVNARSEDPLDIVYSDVGQLILQCTVWPFPASVPEWKTLSTDMEFMWVTSDFDPNLATEFATFAWELTPRSTLVVRHGDDHTSLPIPPPAVTAGDIARNYLRTGLMPKPRSDTAASIFGAGGMGRSVAGAYDVPTGAVAGDVSS</sequence>
<dbReference type="Pfam" id="PF08386">
    <property type="entry name" value="Abhydrolase_4"/>
    <property type="match status" value="1"/>
</dbReference>
<dbReference type="InterPro" id="IPR013595">
    <property type="entry name" value="Pept_S33_TAP-like_C"/>
</dbReference>
<name>A0AAD7B7P1_9AGAR</name>
<feature type="non-terminal residue" evidence="3">
    <location>
        <position position="1"/>
    </location>
</feature>
<evidence type="ECO:0008006" key="5">
    <source>
        <dbReference type="Google" id="ProtNLM"/>
    </source>
</evidence>
<dbReference type="EMBL" id="JARKIF010000030">
    <property type="protein sequence ID" value="KAJ7612680.1"/>
    <property type="molecule type" value="Genomic_DNA"/>
</dbReference>
<dbReference type="Pfam" id="PF00561">
    <property type="entry name" value="Abhydrolase_1"/>
    <property type="match status" value="1"/>
</dbReference>
<dbReference type="InterPro" id="IPR029058">
    <property type="entry name" value="AB_hydrolase_fold"/>
</dbReference>
<evidence type="ECO:0000313" key="4">
    <source>
        <dbReference type="Proteomes" id="UP001221142"/>
    </source>
</evidence>
<organism evidence="3 4">
    <name type="scientific">Roridomyces roridus</name>
    <dbReference type="NCBI Taxonomy" id="1738132"/>
    <lineage>
        <taxon>Eukaryota</taxon>
        <taxon>Fungi</taxon>
        <taxon>Dikarya</taxon>
        <taxon>Basidiomycota</taxon>
        <taxon>Agaricomycotina</taxon>
        <taxon>Agaricomycetes</taxon>
        <taxon>Agaricomycetidae</taxon>
        <taxon>Agaricales</taxon>
        <taxon>Marasmiineae</taxon>
        <taxon>Mycenaceae</taxon>
        <taxon>Roridomyces</taxon>
    </lineage>
</organism>
<evidence type="ECO:0000313" key="3">
    <source>
        <dbReference type="EMBL" id="KAJ7612680.1"/>
    </source>
</evidence>